<protein>
    <recommendedName>
        <fullName evidence="4">Serine/threonine protein kinase</fullName>
    </recommendedName>
</protein>
<reference evidence="2 3" key="1">
    <citation type="submission" date="2023-01" db="EMBL/GenBank/DDBJ databases">
        <title>Novel diversity within Roseofilum (Cyanobacteria; Desertifilaceae) from marine benthic mats with descriptions of four novel species.</title>
        <authorList>
            <person name="Wang Y."/>
            <person name="Berthold D.E."/>
            <person name="Hu J."/>
            <person name="Lefler F.W."/>
            <person name="Laughinghouse H.D. IV."/>
        </authorList>
    </citation>
    <scope>NUCLEOTIDE SEQUENCE [LARGE SCALE GENOMIC DNA]</scope>
    <source>
        <strain evidence="2 3">BLCC-M154</strain>
    </source>
</reference>
<feature type="region of interest" description="Disordered" evidence="1">
    <location>
        <begin position="28"/>
        <end position="120"/>
    </location>
</feature>
<dbReference type="RefSeq" id="WP_283753214.1">
    <property type="nucleotide sequence ID" value="NZ_JAQOSP010000060.1"/>
</dbReference>
<evidence type="ECO:0000256" key="1">
    <source>
        <dbReference type="SAM" id="MobiDB-lite"/>
    </source>
</evidence>
<gene>
    <name evidence="2" type="ORF">PMG71_08465</name>
</gene>
<dbReference type="PRINTS" id="PR01217">
    <property type="entry name" value="PRICHEXTENSN"/>
</dbReference>
<organism evidence="2 3">
    <name type="scientific">Roseofilum acuticapitatum BLCC-M154</name>
    <dbReference type="NCBI Taxonomy" id="3022444"/>
    <lineage>
        <taxon>Bacteria</taxon>
        <taxon>Bacillati</taxon>
        <taxon>Cyanobacteriota</taxon>
        <taxon>Cyanophyceae</taxon>
        <taxon>Desertifilales</taxon>
        <taxon>Desertifilaceae</taxon>
        <taxon>Roseofilum</taxon>
        <taxon>Roseofilum acuticapitatum</taxon>
    </lineage>
</organism>
<sequence>MLKPKPHRLWLLGLMVVTALGLILGSPQWSGSSGQAALEQPAIAQVPSPPDSSPSPSPEALPEPPPSPSPETLPEPPPSPESSPSVPPTPSAPTPQASPSPLPPPPSPPTPEPTPAIEVPTASPLEIGGVYQDPDGFYQMAIVQGYKVGSTGKSPLFESPDGQVAYTVLRLPRITKQRLTNGILAQIAIEELQRGEGFIAQSYIPLDEGVVQVPWTGTLTQGRNSQPMSGTLISTQPEQDVFLVLIAATEGGADQVPSLLSTLVKGLEVTPQ</sequence>
<proteinExistence type="predicted"/>
<evidence type="ECO:0000313" key="2">
    <source>
        <dbReference type="EMBL" id="MDJ1169457.1"/>
    </source>
</evidence>
<comment type="caution">
    <text evidence="2">The sequence shown here is derived from an EMBL/GenBank/DDBJ whole genome shotgun (WGS) entry which is preliminary data.</text>
</comment>
<evidence type="ECO:0000313" key="3">
    <source>
        <dbReference type="Proteomes" id="UP001235303"/>
    </source>
</evidence>
<dbReference type="EMBL" id="JAQOSP010000060">
    <property type="protein sequence ID" value="MDJ1169457.1"/>
    <property type="molecule type" value="Genomic_DNA"/>
</dbReference>
<accession>A0ABT7ARC5</accession>
<evidence type="ECO:0008006" key="4">
    <source>
        <dbReference type="Google" id="ProtNLM"/>
    </source>
</evidence>
<dbReference type="Proteomes" id="UP001235303">
    <property type="component" value="Unassembled WGS sequence"/>
</dbReference>
<feature type="compositionally biased region" description="Pro residues" evidence="1">
    <location>
        <begin position="47"/>
        <end position="114"/>
    </location>
</feature>
<name>A0ABT7ARC5_9CYAN</name>
<keyword evidence="3" id="KW-1185">Reference proteome</keyword>